<sequence>MDKRKNSFSSDESDDEVQEIEVRKVNKQIQRVSVSAEAYGLFNKRENFQPRVIAKPQETVENIKKRLQGVFMFSALEENERNIVVNAMEEVRFKAGDQVINQGEEGNLLYVVESGELDCFKKYFDKPEPTYLKTYQPGEYFGELALLYNAPRAASIKAKTDVVLYGLDRETFNHIVKDASMKRRALYEDFFKTFELLKTIDDPYEKTKLADAVEVHDFQKNEVIVQQGSNNTNIYIVYQGEVVAKQNDKELFKYESGHYFGEIPVLTQKPQPFSFVSNAEKTSVLIVGERDYRNTLVVVEDKLKKGLEKYSAFQ</sequence>
<evidence type="ECO:0000256" key="3">
    <source>
        <dbReference type="ARBA" id="ARBA00022553"/>
    </source>
</evidence>
<dbReference type="GO" id="GO:0005829">
    <property type="term" value="C:cytosol"/>
    <property type="evidence" value="ECO:0007669"/>
    <property type="project" value="TreeGrafter"/>
</dbReference>
<keyword evidence="6 8" id="KW-0547">Nucleotide-binding</keyword>
<evidence type="ECO:0000256" key="7">
    <source>
        <dbReference type="ARBA" id="ARBA00023149"/>
    </source>
</evidence>
<protein>
    <recommendedName>
        <fullName evidence="2">cAMP-dependent protein kinase regulatory subunit</fullName>
    </recommendedName>
</protein>
<dbReference type="SUPFAM" id="SSF51206">
    <property type="entry name" value="cAMP-binding domain-like"/>
    <property type="match status" value="2"/>
</dbReference>
<dbReference type="GeneID" id="7845290"/>
<keyword evidence="11" id="KW-1185">Reference proteome</keyword>
<dbReference type="eggNOG" id="KOG1113">
    <property type="taxonomic scope" value="Eukaryota"/>
</dbReference>
<evidence type="ECO:0000256" key="8">
    <source>
        <dbReference type="PIRSR" id="PIRSR000548-1"/>
    </source>
</evidence>
<dbReference type="PROSITE" id="PS00889">
    <property type="entry name" value="CNMP_BINDING_2"/>
    <property type="match status" value="1"/>
</dbReference>
<feature type="domain" description="Cyclic nucleotide-binding" evidence="9">
    <location>
        <begin position="72"/>
        <end position="193"/>
    </location>
</feature>
<dbReference type="GO" id="GO:0005952">
    <property type="term" value="C:cAMP-dependent protein kinase complex"/>
    <property type="evidence" value="ECO:0007669"/>
    <property type="project" value="InterPro"/>
</dbReference>
<feature type="domain" description="Cyclic nucleotide-binding" evidence="9">
    <location>
        <begin position="202"/>
        <end position="313"/>
    </location>
</feature>
<dbReference type="InterPro" id="IPR000595">
    <property type="entry name" value="cNMP-bd_dom"/>
</dbReference>
<reference evidence="11" key="1">
    <citation type="journal article" date="2006" name="PLoS Biol.">
        <title>Macronuclear genome sequence of the ciliate Tetrahymena thermophila, a model eukaryote.</title>
        <authorList>
            <person name="Eisen J.A."/>
            <person name="Coyne R.S."/>
            <person name="Wu M."/>
            <person name="Wu D."/>
            <person name="Thiagarajan M."/>
            <person name="Wortman J.R."/>
            <person name="Badger J.H."/>
            <person name="Ren Q."/>
            <person name="Amedeo P."/>
            <person name="Jones K.M."/>
            <person name="Tallon L.J."/>
            <person name="Delcher A.L."/>
            <person name="Salzberg S.L."/>
            <person name="Silva J.C."/>
            <person name="Haas B.J."/>
            <person name="Majoros W.H."/>
            <person name="Farzad M."/>
            <person name="Carlton J.M."/>
            <person name="Smith R.K. Jr."/>
            <person name="Garg J."/>
            <person name="Pearlman R.E."/>
            <person name="Karrer K.M."/>
            <person name="Sun L."/>
            <person name="Manning G."/>
            <person name="Elde N.C."/>
            <person name="Turkewitz A.P."/>
            <person name="Asai D.J."/>
            <person name="Wilkes D.E."/>
            <person name="Wang Y."/>
            <person name="Cai H."/>
            <person name="Collins K."/>
            <person name="Stewart B.A."/>
            <person name="Lee S.R."/>
            <person name="Wilamowska K."/>
            <person name="Weinberg Z."/>
            <person name="Ruzzo W.L."/>
            <person name="Wloga D."/>
            <person name="Gaertig J."/>
            <person name="Frankel J."/>
            <person name="Tsao C.-C."/>
            <person name="Gorovsky M.A."/>
            <person name="Keeling P.J."/>
            <person name="Waller R.F."/>
            <person name="Patron N.J."/>
            <person name="Cherry J.M."/>
            <person name="Stover N.A."/>
            <person name="Krieger C.J."/>
            <person name="del Toro C."/>
            <person name="Ryder H.F."/>
            <person name="Williamson S.C."/>
            <person name="Barbeau R.A."/>
            <person name="Hamilton E.P."/>
            <person name="Orias E."/>
        </authorList>
    </citation>
    <scope>NUCLEOTIDE SEQUENCE [LARGE SCALE GENOMIC DNA]</scope>
    <source>
        <strain evidence="11">SB210</strain>
    </source>
</reference>
<dbReference type="EMBL" id="GG662464">
    <property type="protein sequence ID" value="EAS03947.2"/>
    <property type="molecule type" value="Genomic_DNA"/>
</dbReference>
<comment type="similarity">
    <text evidence="1">Belongs to the cAMP-dependent kinase regulatory chain family.</text>
</comment>
<feature type="binding site" evidence="8">
    <location>
        <position position="143"/>
    </location>
    <ligand>
        <name>3',5'-cyclic AMP</name>
        <dbReference type="ChEBI" id="CHEBI:58165"/>
        <label>1</label>
    </ligand>
</feature>
<dbReference type="KEGG" id="tet:TTHERM_00456850"/>
<dbReference type="PROSITE" id="PS50042">
    <property type="entry name" value="CNMP_BINDING_3"/>
    <property type="match status" value="2"/>
</dbReference>
<dbReference type="CDD" id="cd00038">
    <property type="entry name" value="CAP_ED"/>
    <property type="match status" value="2"/>
</dbReference>
<dbReference type="PIRSF" id="PIRSF000548">
    <property type="entry name" value="PK_regulatory"/>
    <property type="match status" value="1"/>
</dbReference>
<dbReference type="InParanoid" id="I7MA93"/>
<dbReference type="OrthoDB" id="417078at2759"/>
<dbReference type="Proteomes" id="UP000009168">
    <property type="component" value="Unassembled WGS sequence"/>
</dbReference>
<dbReference type="AlphaFoldDB" id="I7MA93"/>
<dbReference type="GO" id="GO:0034236">
    <property type="term" value="F:protein kinase A catalytic subunit binding"/>
    <property type="evidence" value="ECO:0007669"/>
    <property type="project" value="TreeGrafter"/>
</dbReference>
<keyword evidence="3" id="KW-0597">Phosphoprotein</keyword>
<dbReference type="PRINTS" id="PR00103">
    <property type="entry name" value="CAMPKINASE"/>
</dbReference>
<dbReference type="PANTHER" id="PTHR11635:SF152">
    <property type="entry name" value="CAMP-DEPENDENT PROTEIN KINASE TYPE I REGULATORY SUBUNIT-RELATED"/>
    <property type="match status" value="1"/>
</dbReference>
<evidence type="ECO:0000256" key="2">
    <source>
        <dbReference type="ARBA" id="ARBA00020355"/>
    </source>
</evidence>
<evidence type="ECO:0000313" key="10">
    <source>
        <dbReference type="EMBL" id="EAS03947.2"/>
    </source>
</evidence>
<dbReference type="InterPro" id="IPR050503">
    <property type="entry name" value="cAMP-dep_PK_reg_su-like"/>
</dbReference>
<gene>
    <name evidence="10" type="ORF">TTHERM_00456850</name>
</gene>
<evidence type="ECO:0000256" key="4">
    <source>
        <dbReference type="ARBA" id="ARBA00022566"/>
    </source>
</evidence>
<dbReference type="InterPro" id="IPR012198">
    <property type="entry name" value="cAMP_dep_PK_reg_su"/>
</dbReference>
<dbReference type="RefSeq" id="XP_001024192.2">
    <property type="nucleotide sequence ID" value="XM_001024192.3"/>
</dbReference>
<keyword evidence="4 8" id="KW-0116">cAMP-binding</keyword>
<evidence type="ECO:0000256" key="6">
    <source>
        <dbReference type="ARBA" id="ARBA00022741"/>
    </source>
</evidence>
<evidence type="ECO:0000313" key="11">
    <source>
        <dbReference type="Proteomes" id="UP000009168"/>
    </source>
</evidence>
<name>I7MA93_TETTS</name>
<dbReference type="Gene3D" id="2.60.120.10">
    <property type="entry name" value="Jelly Rolls"/>
    <property type="match status" value="2"/>
</dbReference>
<dbReference type="InterPro" id="IPR018488">
    <property type="entry name" value="cNMP-bd_CS"/>
</dbReference>
<keyword evidence="7 8" id="KW-0114">cAMP</keyword>
<dbReference type="GO" id="GO:0030552">
    <property type="term" value="F:cAMP binding"/>
    <property type="evidence" value="ECO:0007669"/>
    <property type="project" value="UniProtKB-KW"/>
</dbReference>
<dbReference type="GO" id="GO:0004862">
    <property type="term" value="F:cAMP-dependent protein kinase inhibitor activity"/>
    <property type="evidence" value="ECO:0007669"/>
    <property type="project" value="TreeGrafter"/>
</dbReference>
<feature type="binding site" evidence="8">
    <location>
        <position position="152"/>
    </location>
    <ligand>
        <name>3',5'-cyclic AMP</name>
        <dbReference type="ChEBI" id="CHEBI:58165"/>
        <label>1</label>
    </ligand>
</feature>
<keyword evidence="5" id="KW-0677">Repeat</keyword>
<dbReference type="InterPro" id="IPR014710">
    <property type="entry name" value="RmlC-like_jellyroll"/>
</dbReference>
<proteinExistence type="inferred from homology"/>
<dbReference type="HOGENOM" id="CLU_018310_1_1_1"/>
<dbReference type="PROSITE" id="PS00888">
    <property type="entry name" value="CNMP_BINDING_1"/>
    <property type="match status" value="1"/>
</dbReference>
<dbReference type="FunFam" id="2.60.120.10:FF:000039">
    <property type="entry name" value="cAMP-dependent protein kinase regulatory subunit"/>
    <property type="match status" value="1"/>
</dbReference>
<evidence type="ECO:0000256" key="1">
    <source>
        <dbReference type="ARBA" id="ARBA00005753"/>
    </source>
</evidence>
<dbReference type="InterPro" id="IPR018490">
    <property type="entry name" value="cNMP-bd_dom_sf"/>
</dbReference>
<feature type="binding site" evidence="8">
    <location>
        <position position="262"/>
    </location>
    <ligand>
        <name>3',5'-cyclic AMP</name>
        <dbReference type="ChEBI" id="CHEBI:58165"/>
        <label>2</label>
    </ligand>
</feature>
<organism evidence="10 11">
    <name type="scientific">Tetrahymena thermophila (strain SB210)</name>
    <dbReference type="NCBI Taxonomy" id="312017"/>
    <lineage>
        <taxon>Eukaryota</taxon>
        <taxon>Sar</taxon>
        <taxon>Alveolata</taxon>
        <taxon>Ciliophora</taxon>
        <taxon>Intramacronucleata</taxon>
        <taxon>Oligohymenophorea</taxon>
        <taxon>Hymenostomatida</taxon>
        <taxon>Tetrahymenina</taxon>
        <taxon>Tetrahymenidae</taxon>
        <taxon>Tetrahymena</taxon>
    </lineage>
</organism>
<evidence type="ECO:0000256" key="5">
    <source>
        <dbReference type="ARBA" id="ARBA00022737"/>
    </source>
</evidence>
<dbReference type="GO" id="GO:0033554">
    <property type="term" value="P:cellular response to stress"/>
    <property type="evidence" value="ECO:0007669"/>
    <property type="project" value="UniProtKB-ARBA"/>
</dbReference>
<evidence type="ECO:0000259" key="9">
    <source>
        <dbReference type="PROSITE" id="PS50042"/>
    </source>
</evidence>
<accession>I7MA93</accession>
<dbReference type="PANTHER" id="PTHR11635">
    <property type="entry name" value="CAMP-DEPENDENT PROTEIN KINASE REGULATORY CHAIN"/>
    <property type="match status" value="1"/>
</dbReference>
<dbReference type="STRING" id="312017.I7MA93"/>
<dbReference type="SMART" id="SM00100">
    <property type="entry name" value="cNMP"/>
    <property type="match status" value="2"/>
</dbReference>
<dbReference type="Pfam" id="PF00027">
    <property type="entry name" value="cNMP_binding"/>
    <property type="match status" value="2"/>
</dbReference>